<dbReference type="InterPro" id="IPR011733">
    <property type="entry name" value="CHP02185_IM"/>
</dbReference>
<gene>
    <name evidence="2" type="ORF">INP52_04885</name>
</gene>
<reference evidence="2 3" key="1">
    <citation type="submission" date="2020-10" db="EMBL/GenBank/DDBJ databases">
        <title>Olsenella immobilis sp.nov., isolated from the mud in a fermentation cellar used for the production of Chinese strong-flavoured liquor.</title>
        <authorList>
            <person name="Lu L."/>
        </authorList>
    </citation>
    <scope>NUCLEOTIDE SEQUENCE [LARGE SCALE GENOMIC DNA]</scope>
    <source>
        <strain evidence="2 3">LZLJ-2</strain>
    </source>
</reference>
<proteinExistence type="predicted"/>
<accession>A0A7S7RTP3</accession>
<keyword evidence="1" id="KW-0812">Transmembrane</keyword>
<sequence length="198" mass="21281">MASQSSSDKMTARDAVMVGALGAVIIVIRFALMIAGGLGPYVWFSSHFVDALLIGPVFMLVMSKVRKPGAFLIISVVTGLVFVEATWMILVTGIVGGLLCELFAKRADYRPGALATAAFCFFNLGFIGDFLPLYLTKEQYFATAMTQMPQAYVDQLYALISAPVLALIVASVIVGSILGALFGARMMRRHFARVAPAK</sequence>
<name>A0A7S7RTP3_9ACTN</name>
<protein>
    <submittedName>
        <fullName evidence="2">MptD family putative ECF transporter S component</fullName>
    </submittedName>
</protein>
<evidence type="ECO:0000256" key="1">
    <source>
        <dbReference type="SAM" id="Phobius"/>
    </source>
</evidence>
<evidence type="ECO:0000313" key="2">
    <source>
        <dbReference type="EMBL" id="QOY59790.1"/>
    </source>
</evidence>
<feature type="transmembrane region" description="Helical" evidence="1">
    <location>
        <begin position="41"/>
        <end position="63"/>
    </location>
</feature>
<dbReference type="AlphaFoldDB" id="A0A7S7RTP3"/>
<dbReference type="KEGG" id="tio:INP52_04885"/>
<dbReference type="RefSeq" id="WP_194369552.1">
    <property type="nucleotide sequence ID" value="NZ_CP063767.1"/>
</dbReference>
<dbReference type="Pfam" id="PF09605">
    <property type="entry name" value="Trep_Strep"/>
    <property type="match status" value="1"/>
</dbReference>
<dbReference type="Proteomes" id="UP000593735">
    <property type="component" value="Chromosome"/>
</dbReference>
<feature type="transmembrane region" description="Helical" evidence="1">
    <location>
        <begin position="69"/>
        <end position="100"/>
    </location>
</feature>
<evidence type="ECO:0000313" key="3">
    <source>
        <dbReference type="Proteomes" id="UP000593735"/>
    </source>
</evidence>
<organism evidence="2 3">
    <name type="scientific">Thermophilibacter immobilis</name>
    <dbReference type="NCBI Taxonomy" id="2779519"/>
    <lineage>
        <taxon>Bacteria</taxon>
        <taxon>Bacillati</taxon>
        <taxon>Actinomycetota</taxon>
        <taxon>Coriobacteriia</taxon>
        <taxon>Coriobacteriales</taxon>
        <taxon>Atopobiaceae</taxon>
        <taxon>Thermophilibacter</taxon>
    </lineage>
</organism>
<keyword evidence="1" id="KW-0472">Membrane</keyword>
<keyword evidence="3" id="KW-1185">Reference proteome</keyword>
<keyword evidence="1" id="KW-1133">Transmembrane helix</keyword>
<dbReference type="EMBL" id="CP063767">
    <property type="protein sequence ID" value="QOY59790.1"/>
    <property type="molecule type" value="Genomic_DNA"/>
</dbReference>
<feature type="transmembrane region" description="Helical" evidence="1">
    <location>
        <begin position="112"/>
        <end position="135"/>
    </location>
</feature>
<feature type="transmembrane region" description="Helical" evidence="1">
    <location>
        <begin position="155"/>
        <end position="183"/>
    </location>
</feature>
<feature type="transmembrane region" description="Helical" evidence="1">
    <location>
        <begin position="15"/>
        <end position="34"/>
    </location>
</feature>
<dbReference type="NCBIfam" id="TIGR02185">
    <property type="entry name" value="Trep_Strep"/>
    <property type="match status" value="1"/>
</dbReference>